<feature type="region of interest" description="Disordered" evidence="1">
    <location>
        <begin position="70"/>
        <end position="104"/>
    </location>
</feature>
<protein>
    <submittedName>
        <fullName evidence="2">Uncharacterized protein</fullName>
    </submittedName>
</protein>
<reference evidence="2" key="1">
    <citation type="submission" date="2020-06" db="EMBL/GenBank/DDBJ databases">
        <authorList>
            <consortium name="Plant Systems Biology data submission"/>
        </authorList>
    </citation>
    <scope>NUCLEOTIDE SEQUENCE</scope>
    <source>
        <strain evidence="2">D6</strain>
    </source>
</reference>
<name>A0A9N8DQJ1_9STRA</name>
<organism evidence="2 3">
    <name type="scientific">Seminavis robusta</name>
    <dbReference type="NCBI Taxonomy" id="568900"/>
    <lineage>
        <taxon>Eukaryota</taxon>
        <taxon>Sar</taxon>
        <taxon>Stramenopiles</taxon>
        <taxon>Ochrophyta</taxon>
        <taxon>Bacillariophyta</taxon>
        <taxon>Bacillariophyceae</taxon>
        <taxon>Bacillariophycidae</taxon>
        <taxon>Naviculales</taxon>
        <taxon>Naviculaceae</taxon>
        <taxon>Seminavis</taxon>
    </lineage>
</organism>
<gene>
    <name evidence="2" type="ORF">SEMRO_268_G103670.1</name>
</gene>
<proteinExistence type="predicted"/>
<keyword evidence="3" id="KW-1185">Reference proteome</keyword>
<dbReference type="EMBL" id="CAICTM010000267">
    <property type="protein sequence ID" value="CAB9506475.1"/>
    <property type="molecule type" value="Genomic_DNA"/>
</dbReference>
<evidence type="ECO:0000313" key="2">
    <source>
        <dbReference type="EMBL" id="CAB9506475.1"/>
    </source>
</evidence>
<feature type="compositionally biased region" description="Acidic residues" evidence="1">
    <location>
        <begin position="88"/>
        <end position="99"/>
    </location>
</feature>
<accession>A0A9N8DQJ1</accession>
<evidence type="ECO:0000256" key="1">
    <source>
        <dbReference type="SAM" id="MobiDB-lite"/>
    </source>
</evidence>
<sequence>MQIATPDNDSCAKNTTPPRFFWKHIMPRKTKERPARRKIVALPVGSTSSSPTCQKSLPIVLFTPNIDALEESDRRESNTMRQVPQLEQQEESEGEEEEDRSSLWNDMEIFLATLPVW</sequence>
<evidence type="ECO:0000313" key="3">
    <source>
        <dbReference type="Proteomes" id="UP001153069"/>
    </source>
</evidence>
<comment type="caution">
    <text evidence="2">The sequence shown here is derived from an EMBL/GenBank/DDBJ whole genome shotgun (WGS) entry which is preliminary data.</text>
</comment>
<dbReference type="Proteomes" id="UP001153069">
    <property type="component" value="Unassembled WGS sequence"/>
</dbReference>
<dbReference type="AlphaFoldDB" id="A0A9N8DQJ1"/>